<dbReference type="EMBL" id="JAATJC010000001">
    <property type="protein sequence ID" value="NJC05687.1"/>
    <property type="molecule type" value="Genomic_DNA"/>
</dbReference>
<feature type="transmembrane region" description="Helical" evidence="1">
    <location>
        <begin position="7"/>
        <end position="25"/>
    </location>
</feature>
<dbReference type="AlphaFoldDB" id="A0A7X5Y6W6"/>
<accession>A0A7X5Y6W6</accession>
<dbReference type="RefSeq" id="WP_168068401.1">
    <property type="nucleotide sequence ID" value="NZ_JAATJC010000001.1"/>
</dbReference>
<sequence length="174" mass="18806">MIPEERIGIGLTLVAVALGLGGAYLYQRFWVLSFVPVLLLIIVVIGFAIGKSIDAIKERELPARLRWRKAVAVPLMVGGFWTLDALTGLTSRASALGYLLANQDAMIAAQRDAGPGLAASIPYLQGVPDGGIRIIRHAGGDPADLSQAEHLRLTGERIQGCRRIGRRDWTCSYD</sequence>
<reference evidence="2 3" key="1">
    <citation type="submission" date="2020-03" db="EMBL/GenBank/DDBJ databases">
        <title>Genomic Encyclopedia of Type Strains, Phase IV (KMG-IV): sequencing the most valuable type-strain genomes for metagenomic binning, comparative biology and taxonomic classification.</title>
        <authorList>
            <person name="Goeker M."/>
        </authorList>
    </citation>
    <scope>NUCLEOTIDE SEQUENCE [LARGE SCALE GENOMIC DNA]</scope>
    <source>
        <strain evidence="2 3">DSM 16846</strain>
    </source>
</reference>
<keyword evidence="3" id="KW-1185">Reference proteome</keyword>
<name>A0A7X5Y6W6_9SPHN</name>
<feature type="transmembrane region" description="Helical" evidence="1">
    <location>
        <begin position="70"/>
        <end position="89"/>
    </location>
</feature>
<keyword evidence="1" id="KW-1133">Transmembrane helix</keyword>
<gene>
    <name evidence="2" type="ORF">GGQ97_001480</name>
</gene>
<evidence type="ECO:0000313" key="3">
    <source>
        <dbReference type="Proteomes" id="UP000558192"/>
    </source>
</evidence>
<comment type="caution">
    <text evidence="2">The sequence shown here is derived from an EMBL/GenBank/DDBJ whole genome shotgun (WGS) entry which is preliminary data.</text>
</comment>
<protein>
    <submittedName>
        <fullName evidence="2">Uncharacterized protein</fullName>
    </submittedName>
</protein>
<dbReference type="Proteomes" id="UP000558192">
    <property type="component" value="Unassembled WGS sequence"/>
</dbReference>
<feature type="transmembrane region" description="Helical" evidence="1">
    <location>
        <begin position="31"/>
        <end position="49"/>
    </location>
</feature>
<organism evidence="2 3">
    <name type="scientific">Sphingomonas kaistensis</name>
    <dbReference type="NCBI Taxonomy" id="298708"/>
    <lineage>
        <taxon>Bacteria</taxon>
        <taxon>Pseudomonadati</taxon>
        <taxon>Pseudomonadota</taxon>
        <taxon>Alphaproteobacteria</taxon>
        <taxon>Sphingomonadales</taxon>
        <taxon>Sphingomonadaceae</taxon>
        <taxon>Sphingomonas</taxon>
    </lineage>
</organism>
<evidence type="ECO:0000313" key="2">
    <source>
        <dbReference type="EMBL" id="NJC05687.1"/>
    </source>
</evidence>
<keyword evidence="1" id="KW-0812">Transmembrane</keyword>
<proteinExistence type="predicted"/>
<keyword evidence="1" id="KW-0472">Membrane</keyword>
<evidence type="ECO:0000256" key="1">
    <source>
        <dbReference type="SAM" id="Phobius"/>
    </source>
</evidence>